<proteinExistence type="predicted"/>
<comment type="caution">
    <text evidence="2">The sequence shown here is derived from an EMBL/GenBank/DDBJ whole genome shotgun (WGS) entry which is preliminary data.</text>
</comment>
<dbReference type="Proteomes" id="UP001345963">
    <property type="component" value="Unassembled WGS sequence"/>
</dbReference>
<accession>A0ABU7C7K7</accession>
<name>A0ABU7C7K7_9TELE</name>
<keyword evidence="3" id="KW-1185">Reference proteome</keyword>
<organism evidence="2 3">
    <name type="scientific">Ataeniobius toweri</name>
    <dbReference type="NCBI Taxonomy" id="208326"/>
    <lineage>
        <taxon>Eukaryota</taxon>
        <taxon>Metazoa</taxon>
        <taxon>Chordata</taxon>
        <taxon>Craniata</taxon>
        <taxon>Vertebrata</taxon>
        <taxon>Euteleostomi</taxon>
        <taxon>Actinopterygii</taxon>
        <taxon>Neopterygii</taxon>
        <taxon>Teleostei</taxon>
        <taxon>Neoteleostei</taxon>
        <taxon>Acanthomorphata</taxon>
        <taxon>Ovalentaria</taxon>
        <taxon>Atherinomorphae</taxon>
        <taxon>Cyprinodontiformes</taxon>
        <taxon>Goodeidae</taxon>
        <taxon>Ataeniobius</taxon>
    </lineage>
</organism>
<evidence type="ECO:0000313" key="3">
    <source>
        <dbReference type="Proteomes" id="UP001345963"/>
    </source>
</evidence>
<protein>
    <submittedName>
        <fullName evidence="2">Uncharacterized protein</fullName>
    </submittedName>
</protein>
<evidence type="ECO:0000256" key="1">
    <source>
        <dbReference type="SAM" id="MobiDB-lite"/>
    </source>
</evidence>
<feature type="region of interest" description="Disordered" evidence="1">
    <location>
        <begin position="1"/>
        <end position="109"/>
    </location>
</feature>
<dbReference type="EMBL" id="JAHUTI010080061">
    <property type="protein sequence ID" value="MED6258151.1"/>
    <property type="molecule type" value="Genomic_DNA"/>
</dbReference>
<feature type="compositionally biased region" description="Basic and acidic residues" evidence="1">
    <location>
        <begin position="41"/>
        <end position="60"/>
    </location>
</feature>
<reference evidence="2 3" key="1">
    <citation type="submission" date="2021-07" db="EMBL/GenBank/DDBJ databases">
        <authorList>
            <person name="Palmer J.M."/>
        </authorList>
    </citation>
    <scope>NUCLEOTIDE SEQUENCE [LARGE SCALE GENOMIC DNA]</scope>
    <source>
        <strain evidence="2 3">AT_MEX2019</strain>
        <tissue evidence="2">Muscle</tissue>
    </source>
</reference>
<evidence type="ECO:0000313" key="2">
    <source>
        <dbReference type="EMBL" id="MED6258151.1"/>
    </source>
</evidence>
<feature type="compositionally biased region" description="Basic residues" evidence="1">
    <location>
        <begin position="98"/>
        <end position="109"/>
    </location>
</feature>
<sequence>MADISTDGQNSQKEKQEIRRKVSSKNGITPGWNKLMRKGHKEGQSKEERAGREGTEVGHREWKKGRKYRQKEQREYTSEKAMKERRAERRRNYIRERNKGHKKGQKEGR</sequence>
<gene>
    <name evidence="2" type="ORF">ATANTOWER_003591</name>
</gene>
<feature type="compositionally biased region" description="Polar residues" evidence="1">
    <location>
        <begin position="1"/>
        <end position="11"/>
    </location>
</feature>
<feature type="compositionally biased region" description="Basic and acidic residues" evidence="1">
    <location>
        <begin position="70"/>
        <end position="97"/>
    </location>
</feature>